<keyword evidence="1" id="KW-0812">Transmembrane</keyword>
<accession>A0A1Y2HSZ0</accession>
<feature type="transmembrane region" description="Helical" evidence="1">
    <location>
        <begin position="16"/>
        <end position="36"/>
    </location>
</feature>
<dbReference type="EMBL" id="MCFL01000015">
    <property type="protein sequence ID" value="ORZ36833.1"/>
    <property type="molecule type" value="Genomic_DNA"/>
</dbReference>
<gene>
    <name evidence="2" type="ORF">BCR44DRAFT_1431849</name>
</gene>
<dbReference type="Proteomes" id="UP000193411">
    <property type="component" value="Unassembled WGS sequence"/>
</dbReference>
<protein>
    <submittedName>
        <fullName evidence="2">Uncharacterized protein</fullName>
    </submittedName>
</protein>
<sequence length="100" mass="11074">MPENCTQGQSYHVHCMAYFFLILFLAVVGASSRSYVENVVNHASSAFNGNGNRETWANLTWASRREAGQNAIKLNVGGNSSNLHYKIGKSIEYFTTRLGV</sequence>
<reference evidence="2 3" key="1">
    <citation type="submission" date="2016-07" db="EMBL/GenBank/DDBJ databases">
        <title>Pervasive Adenine N6-methylation of Active Genes in Fungi.</title>
        <authorList>
            <consortium name="DOE Joint Genome Institute"/>
            <person name="Mondo S.J."/>
            <person name="Dannebaum R.O."/>
            <person name="Kuo R.C."/>
            <person name="Labutti K."/>
            <person name="Haridas S."/>
            <person name="Kuo A."/>
            <person name="Salamov A."/>
            <person name="Ahrendt S.R."/>
            <person name="Lipzen A."/>
            <person name="Sullivan W."/>
            <person name="Andreopoulos W.B."/>
            <person name="Clum A."/>
            <person name="Lindquist E."/>
            <person name="Daum C."/>
            <person name="Ramamoorthy G.K."/>
            <person name="Gryganskyi A."/>
            <person name="Culley D."/>
            <person name="Magnuson J.K."/>
            <person name="James T.Y."/>
            <person name="O'Malley M.A."/>
            <person name="Stajich J.E."/>
            <person name="Spatafora J.W."/>
            <person name="Visel A."/>
            <person name="Grigoriev I.V."/>
        </authorList>
    </citation>
    <scope>NUCLEOTIDE SEQUENCE [LARGE SCALE GENOMIC DNA]</scope>
    <source>
        <strain evidence="2 3">PL171</strain>
    </source>
</reference>
<name>A0A1Y2HSZ0_9FUNG</name>
<keyword evidence="3" id="KW-1185">Reference proteome</keyword>
<evidence type="ECO:0000256" key="1">
    <source>
        <dbReference type="SAM" id="Phobius"/>
    </source>
</evidence>
<evidence type="ECO:0000313" key="2">
    <source>
        <dbReference type="EMBL" id="ORZ36833.1"/>
    </source>
</evidence>
<evidence type="ECO:0000313" key="3">
    <source>
        <dbReference type="Proteomes" id="UP000193411"/>
    </source>
</evidence>
<proteinExistence type="predicted"/>
<organism evidence="2 3">
    <name type="scientific">Catenaria anguillulae PL171</name>
    <dbReference type="NCBI Taxonomy" id="765915"/>
    <lineage>
        <taxon>Eukaryota</taxon>
        <taxon>Fungi</taxon>
        <taxon>Fungi incertae sedis</taxon>
        <taxon>Blastocladiomycota</taxon>
        <taxon>Blastocladiomycetes</taxon>
        <taxon>Blastocladiales</taxon>
        <taxon>Catenariaceae</taxon>
        <taxon>Catenaria</taxon>
    </lineage>
</organism>
<comment type="caution">
    <text evidence="2">The sequence shown here is derived from an EMBL/GenBank/DDBJ whole genome shotgun (WGS) entry which is preliminary data.</text>
</comment>
<keyword evidence="1" id="KW-0472">Membrane</keyword>
<keyword evidence="1" id="KW-1133">Transmembrane helix</keyword>
<dbReference type="AlphaFoldDB" id="A0A1Y2HSZ0"/>